<sequence>MDSTYNETNMPPNGIGALPFTPLLAPSAVFTTAFVIFFLVHLVLAVLFRRYYGYAIGMVCGLLLEMLGYIAKVQLSYSRTNKNAYIMYIIGLTLGPTFLSSSLYLGISSLQRQYQQARFGSVSPRWFATLFILGDFMCLCFIGCGGSLAAIFAESPVGVDLMIAGLATQVLFTAIFCLLLYFIYRRIGWPLNMRDRRWYLVGAAVAASCLFVRSCWRVAELSDGFNGRLASEEGVFIALDSVPMPPTALAFHSFLIFSGFWLLHLAFASVPYPGITKIRPNAASPTPDTHPITQLISNATAHFEDVLRQRSFNLHEAAQRYRQRRGRHPPPGFDLWFKQAVKDYAIVIESFFDRIHHDINLLWALKPHEMRIQAASLHQVIKIRNKRVIMVTNDPDRQPWIQHWTALVEKGSNLPDLDMALNIMDETQILTPWETINKYVEVEQQHWISDDANRYWDYFRETCPPDGPARNVSALASLNVPIEYPREQRQTPPLYNAQHGFVHNFAQAQNPCLQPYLRGLHGTFVEEREHVDDDDAVPALRGLQAADEQRDPHSRRHHRWVQMMNGTTAARVEAGDAAAAPTFDLLSAEEYGLARAMDGRVGSWLANVSDVSFVCLECFPEPPKTQRGTCSYTGPYMSIAKPMPMKQQYRYKYLPDVDGNSFSDRWRAFLRSTSMPLKATIYAEWHDNRMIPWVHFVPFNMAYTDSCGHGVPP</sequence>
<dbReference type="EMBL" id="AZHB01000019">
    <property type="protein sequence ID" value="OAA57777.1"/>
    <property type="molecule type" value="Genomic_DNA"/>
</dbReference>
<feature type="transmembrane region" description="Helical" evidence="5">
    <location>
        <begin position="249"/>
        <end position="270"/>
    </location>
</feature>
<dbReference type="PANTHER" id="PTHR31465:SF9">
    <property type="entry name" value="SPHINGOID LONG-CHAIN BASE TRANSPORTER RSB1"/>
    <property type="match status" value="1"/>
</dbReference>
<protein>
    <submittedName>
        <fullName evidence="6">Lipopolysaccharide-modifying protein</fullName>
    </submittedName>
</protein>
<feature type="transmembrane region" description="Helical" evidence="5">
    <location>
        <begin position="126"/>
        <end position="151"/>
    </location>
</feature>
<feature type="transmembrane region" description="Helical" evidence="5">
    <location>
        <begin position="20"/>
        <end position="44"/>
    </location>
</feature>
<evidence type="ECO:0000256" key="1">
    <source>
        <dbReference type="ARBA" id="ARBA00004141"/>
    </source>
</evidence>
<comment type="caution">
    <text evidence="6">The sequence shown here is derived from an EMBL/GenBank/DDBJ whole genome shotgun (WGS) entry which is preliminary data.</text>
</comment>
<dbReference type="GeneID" id="30023310"/>
<dbReference type="Pfam" id="PF04479">
    <property type="entry name" value="RTA1"/>
    <property type="match status" value="1"/>
</dbReference>
<evidence type="ECO:0000256" key="3">
    <source>
        <dbReference type="ARBA" id="ARBA00022989"/>
    </source>
</evidence>
<evidence type="ECO:0000256" key="5">
    <source>
        <dbReference type="SAM" id="Phobius"/>
    </source>
</evidence>
<dbReference type="GO" id="GO:0005886">
    <property type="term" value="C:plasma membrane"/>
    <property type="evidence" value="ECO:0007669"/>
    <property type="project" value="TreeGrafter"/>
</dbReference>
<comment type="subcellular location">
    <subcellularLocation>
        <location evidence="1">Membrane</location>
        <topology evidence="1">Multi-pass membrane protein</topology>
    </subcellularLocation>
</comment>
<name>A0A167QMK1_CORFA</name>
<proteinExistence type="predicted"/>
<dbReference type="AlphaFoldDB" id="A0A167QMK1"/>
<feature type="transmembrane region" description="Helical" evidence="5">
    <location>
        <begin position="51"/>
        <end position="71"/>
    </location>
</feature>
<keyword evidence="2 5" id="KW-0812">Transmembrane</keyword>
<keyword evidence="4 5" id="KW-0472">Membrane</keyword>
<dbReference type="InterPro" id="IPR007568">
    <property type="entry name" value="RTA1"/>
</dbReference>
<dbReference type="PANTHER" id="PTHR31465">
    <property type="entry name" value="PROTEIN RTA1-RELATED"/>
    <property type="match status" value="1"/>
</dbReference>
<keyword evidence="7" id="KW-1185">Reference proteome</keyword>
<feature type="transmembrane region" description="Helical" evidence="5">
    <location>
        <begin position="83"/>
        <end position="105"/>
    </location>
</feature>
<organism evidence="6 7">
    <name type="scientific">Cordyceps fumosorosea (strain ARSEF 2679)</name>
    <name type="common">Isaria fumosorosea</name>
    <dbReference type="NCBI Taxonomy" id="1081104"/>
    <lineage>
        <taxon>Eukaryota</taxon>
        <taxon>Fungi</taxon>
        <taxon>Dikarya</taxon>
        <taxon>Ascomycota</taxon>
        <taxon>Pezizomycotina</taxon>
        <taxon>Sordariomycetes</taxon>
        <taxon>Hypocreomycetidae</taxon>
        <taxon>Hypocreales</taxon>
        <taxon>Cordycipitaceae</taxon>
        <taxon>Cordyceps</taxon>
    </lineage>
</organism>
<evidence type="ECO:0000313" key="7">
    <source>
        <dbReference type="Proteomes" id="UP000076744"/>
    </source>
</evidence>
<reference evidence="6 7" key="1">
    <citation type="journal article" date="2016" name="Genome Biol. Evol.">
        <title>Divergent and convergent evolution of fungal pathogenicity.</title>
        <authorList>
            <person name="Shang Y."/>
            <person name="Xiao G."/>
            <person name="Zheng P."/>
            <person name="Cen K."/>
            <person name="Zhan S."/>
            <person name="Wang C."/>
        </authorList>
    </citation>
    <scope>NUCLEOTIDE SEQUENCE [LARGE SCALE GENOMIC DNA]</scope>
    <source>
        <strain evidence="6 7">ARSEF 2679</strain>
    </source>
</reference>
<feature type="transmembrane region" description="Helical" evidence="5">
    <location>
        <begin position="163"/>
        <end position="184"/>
    </location>
</feature>
<dbReference type="OrthoDB" id="4521223at2759"/>
<accession>A0A167QMK1</accession>
<evidence type="ECO:0000313" key="6">
    <source>
        <dbReference type="EMBL" id="OAA57777.1"/>
    </source>
</evidence>
<dbReference type="RefSeq" id="XP_018702267.1">
    <property type="nucleotide sequence ID" value="XM_018850622.1"/>
</dbReference>
<dbReference type="GO" id="GO:0000324">
    <property type="term" value="C:fungal-type vacuole"/>
    <property type="evidence" value="ECO:0007669"/>
    <property type="project" value="TreeGrafter"/>
</dbReference>
<dbReference type="Proteomes" id="UP000076744">
    <property type="component" value="Unassembled WGS sequence"/>
</dbReference>
<gene>
    <name evidence="6" type="ORF">ISF_07018</name>
</gene>
<keyword evidence="3 5" id="KW-1133">Transmembrane helix</keyword>
<evidence type="ECO:0000256" key="4">
    <source>
        <dbReference type="ARBA" id="ARBA00023136"/>
    </source>
</evidence>
<evidence type="ECO:0000256" key="2">
    <source>
        <dbReference type="ARBA" id="ARBA00022692"/>
    </source>
</evidence>